<proteinExistence type="predicted"/>
<dbReference type="PROSITE" id="PS50240">
    <property type="entry name" value="TRYPSIN_DOM"/>
    <property type="match status" value="1"/>
</dbReference>
<evidence type="ECO:0000313" key="4">
    <source>
        <dbReference type="EMBL" id="MFC0386715.1"/>
    </source>
</evidence>
<dbReference type="RefSeq" id="WP_377051453.1">
    <property type="nucleotide sequence ID" value="NZ_JBHLVZ010000037.1"/>
</dbReference>
<reference evidence="4 5" key="1">
    <citation type="submission" date="2024-09" db="EMBL/GenBank/DDBJ databases">
        <authorList>
            <person name="Sun Q."/>
            <person name="Mori K."/>
        </authorList>
    </citation>
    <scope>NUCLEOTIDE SEQUENCE [LARGE SCALE GENOMIC DNA]</scope>
    <source>
        <strain evidence="4 5">CCM 7468</strain>
    </source>
</reference>
<keyword evidence="4" id="KW-0378">Hydrolase</keyword>
<keyword evidence="1 2" id="KW-0732">Signal</keyword>
<gene>
    <name evidence="4" type="ORF">ACFFIC_14335</name>
</gene>
<feature type="domain" description="Peptidase S1" evidence="3">
    <location>
        <begin position="42"/>
        <end position="257"/>
    </location>
</feature>
<dbReference type="PROSITE" id="PS00134">
    <property type="entry name" value="TRYPSIN_HIS"/>
    <property type="match status" value="1"/>
</dbReference>
<dbReference type="GO" id="GO:0016787">
    <property type="term" value="F:hydrolase activity"/>
    <property type="evidence" value="ECO:0007669"/>
    <property type="project" value="UniProtKB-KW"/>
</dbReference>
<evidence type="ECO:0000256" key="2">
    <source>
        <dbReference type="SAM" id="SignalP"/>
    </source>
</evidence>
<feature type="chain" id="PRO_5046123093" evidence="2">
    <location>
        <begin position="28"/>
        <end position="257"/>
    </location>
</feature>
<accession>A0ABV6ISZ2</accession>
<feature type="signal peptide" evidence="2">
    <location>
        <begin position="1"/>
        <end position="27"/>
    </location>
</feature>
<dbReference type="PANTHER" id="PTHR15462">
    <property type="entry name" value="SERINE PROTEASE"/>
    <property type="match status" value="1"/>
</dbReference>
<sequence length="257" mass="26597">MRPTRGLTARAALWFRAAFLVSLPVSAASAREPVIPRAELPGIGSVDPRRPVDSASMPWSALGRVQTELGGRCTGTLIAPRTVLTAAHCLVSPRSGGWVRPASVHFLLGYRQGAWTGMARAVSFVSGPGFDAGSRSPASADWALLTLDVAPGHGAPLPLLRDIPAAGTPVLLGGYQQDRPEVLMADTGCQVLGLWRRERTTLLVHGCAGTRGASGAPLLVGQRGGGWAVAGVAVAVTRGQAQGVAVPAAVLRQVLEE</sequence>
<dbReference type="Gene3D" id="2.40.10.10">
    <property type="entry name" value="Trypsin-like serine proteases"/>
    <property type="match status" value="2"/>
</dbReference>
<dbReference type="EMBL" id="JBHLVZ010000037">
    <property type="protein sequence ID" value="MFC0386715.1"/>
    <property type="molecule type" value="Genomic_DNA"/>
</dbReference>
<evidence type="ECO:0000259" key="3">
    <source>
        <dbReference type="PROSITE" id="PS50240"/>
    </source>
</evidence>
<evidence type="ECO:0000313" key="5">
    <source>
        <dbReference type="Proteomes" id="UP001589789"/>
    </source>
</evidence>
<evidence type="ECO:0000256" key="1">
    <source>
        <dbReference type="ARBA" id="ARBA00022729"/>
    </source>
</evidence>
<dbReference type="EC" id="3.4.21.-" evidence="4"/>
<dbReference type="InterPro" id="IPR001254">
    <property type="entry name" value="Trypsin_dom"/>
</dbReference>
<dbReference type="Pfam" id="PF00089">
    <property type="entry name" value="Trypsin"/>
    <property type="match status" value="1"/>
</dbReference>
<dbReference type="Proteomes" id="UP001589789">
    <property type="component" value="Unassembled WGS sequence"/>
</dbReference>
<dbReference type="PANTHER" id="PTHR15462:SF8">
    <property type="entry name" value="SERINE PROTEASE"/>
    <property type="match status" value="1"/>
</dbReference>
<comment type="caution">
    <text evidence="4">The sequence shown here is derived from an EMBL/GenBank/DDBJ whole genome shotgun (WGS) entry which is preliminary data.</text>
</comment>
<name>A0ABV6ISZ2_9PROT</name>
<dbReference type="SUPFAM" id="SSF50494">
    <property type="entry name" value="Trypsin-like serine proteases"/>
    <property type="match status" value="1"/>
</dbReference>
<protein>
    <submittedName>
        <fullName evidence="4">Trypsin-like serine peptidase</fullName>
        <ecNumber evidence="4">3.4.21.-</ecNumber>
    </submittedName>
</protein>
<dbReference type="InterPro" id="IPR050966">
    <property type="entry name" value="Glutamyl_endopeptidase"/>
</dbReference>
<organism evidence="4 5">
    <name type="scientific">Muricoccus vinaceus</name>
    <dbReference type="NCBI Taxonomy" id="424704"/>
    <lineage>
        <taxon>Bacteria</taxon>
        <taxon>Pseudomonadati</taxon>
        <taxon>Pseudomonadota</taxon>
        <taxon>Alphaproteobacteria</taxon>
        <taxon>Acetobacterales</taxon>
        <taxon>Roseomonadaceae</taxon>
        <taxon>Muricoccus</taxon>
    </lineage>
</organism>
<dbReference type="InterPro" id="IPR018114">
    <property type="entry name" value="TRYPSIN_HIS"/>
</dbReference>
<keyword evidence="5" id="KW-1185">Reference proteome</keyword>
<dbReference type="InterPro" id="IPR043504">
    <property type="entry name" value="Peptidase_S1_PA_chymotrypsin"/>
</dbReference>
<dbReference type="InterPro" id="IPR009003">
    <property type="entry name" value="Peptidase_S1_PA"/>
</dbReference>